<gene>
    <name evidence="4" type="ORF">KC01_LOCUS7860</name>
</gene>
<feature type="compositionally biased region" description="Basic and acidic residues" evidence="2">
    <location>
        <begin position="24"/>
        <end position="36"/>
    </location>
</feature>
<dbReference type="Pfam" id="PF14818">
    <property type="entry name" value="SOGA1-2-like_CC"/>
    <property type="match status" value="1"/>
</dbReference>
<accession>A0AAV2JK43</accession>
<keyword evidence="1" id="KW-0175">Coiled coil</keyword>
<evidence type="ECO:0000256" key="1">
    <source>
        <dbReference type="ARBA" id="ARBA00023054"/>
    </source>
</evidence>
<sequence>MKRPRSAPVQEGGEAAEFGGSSGDKFRESWKRRVLEQRGGGLEQRGRGLEQRGRGLEQRGRGLEQRDGAWNRGGGAWNRGGGAWNRGGGAWNRGGGAWNRGTGPGTEGAGPGTEGAGPGTEGRGLHGLLAKETGPECAAPAPPGSQGGERVELQIGERNWGREKLDLQEGFSAERVQWEQRHWETTAHSKVPPMTTVDG</sequence>
<feature type="compositionally biased region" description="Basic and acidic residues" evidence="2">
    <location>
        <begin position="44"/>
        <end position="69"/>
    </location>
</feature>
<evidence type="ECO:0000256" key="2">
    <source>
        <dbReference type="SAM" id="MobiDB-lite"/>
    </source>
</evidence>
<name>A0AAV2JK43_KNICA</name>
<dbReference type="EMBL" id="OZ035834">
    <property type="protein sequence ID" value="CAL1576427.1"/>
    <property type="molecule type" value="Genomic_DNA"/>
</dbReference>
<feature type="region of interest" description="Disordered" evidence="2">
    <location>
        <begin position="1"/>
        <end position="151"/>
    </location>
</feature>
<evidence type="ECO:0000313" key="5">
    <source>
        <dbReference type="Proteomes" id="UP001497482"/>
    </source>
</evidence>
<protein>
    <recommendedName>
        <fullName evidence="3">SOGA 1/2-like coiled-coil domain-containing protein</fullName>
    </recommendedName>
</protein>
<feature type="compositionally biased region" description="Gly residues" evidence="2">
    <location>
        <begin position="71"/>
        <end position="122"/>
    </location>
</feature>
<feature type="domain" description="SOGA 1/2-like coiled-coil" evidence="3">
    <location>
        <begin position="151"/>
        <end position="182"/>
    </location>
</feature>
<dbReference type="Proteomes" id="UP001497482">
    <property type="component" value="Chromosome 12"/>
</dbReference>
<proteinExistence type="predicted"/>
<evidence type="ECO:0000259" key="3">
    <source>
        <dbReference type="Pfam" id="PF14818"/>
    </source>
</evidence>
<reference evidence="4 5" key="1">
    <citation type="submission" date="2024-04" db="EMBL/GenBank/DDBJ databases">
        <authorList>
            <person name="Waldvogel A.-M."/>
            <person name="Schoenle A."/>
        </authorList>
    </citation>
    <scope>NUCLEOTIDE SEQUENCE [LARGE SCALE GENOMIC DNA]</scope>
</reference>
<dbReference type="AlphaFoldDB" id="A0AAV2JK43"/>
<organism evidence="4 5">
    <name type="scientific">Knipowitschia caucasica</name>
    <name type="common">Caucasian dwarf goby</name>
    <name type="synonym">Pomatoschistus caucasicus</name>
    <dbReference type="NCBI Taxonomy" id="637954"/>
    <lineage>
        <taxon>Eukaryota</taxon>
        <taxon>Metazoa</taxon>
        <taxon>Chordata</taxon>
        <taxon>Craniata</taxon>
        <taxon>Vertebrata</taxon>
        <taxon>Euteleostomi</taxon>
        <taxon>Actinopterygii</taxon>
        <taxon>Neopterygii</taxon>
        <taxon>Teleostei</taxon>
        <taxon>Neoteleostei</taxon>
        <taxon>Acanthomorphata</taxon>
        <taxon>Gobiaria</taxon>
        <taxon>Gobiiformes</taxon>
        <taxon>Gobioidei</taxon>
        <taxon>Gobiidae</taxon>
        <taxon>Gobiinae</taxon>
        <taxon>Knipowitschia</taxon>
    </lineage>
</organism>
<dbReference type="InterPro" id="IPR027882">
    <property type="entry name" value="SOGA1/2-like_CC"/>
</dbReference>
<keyword evidence="5" id="KW-1185">Reference proteome</keyword>
<evidence type="ECO:0000313" key="4">
    <source>
        <dbReference type="EMBL" id="CAL1576427.1"/>
    </source>
</evidence>